<keyword evidence="1" id="KW-0812">Transmembrane</keyword>
<keyword evidence="1" id="KW-0472">Membrane</keyword>
<evidence type="ECO:0000313" key="2">
    <source>
        <dbReference type="EMBL" id="PTB51866.1"/>
    </source>
</evidence>
<protein>
    <submittedName>
        <fullName evidence="2">Uncharacterized protein</fullName>
    </submittedName>
</protein>
<evidence type="ECO:0000313" key="3">
    <source>
        <dbReference type="Proteomes" id="UP000241690"/>
    </source>
</evidence>
<feature type="transmembrane region" description="Helical" evidence="1">
    <location>
        <begin position="63"/>
        <end position="88"/>
    </location>
</feature>
<evidence type="ECO:0000256" key="1">
    <source>
        <dbReference type="SAM" id="Phobius"/>
    </source>
</evidence>
<dbReference type="EMBL" id="KZ679685">
    <property type="protein sequence ID" value="PTB51866.1"/>
    <property type="molecule type" value="Genomic_DNA"/>
</dbReference>
<keyword evidence="3" id="KW-1185">Reference proteome</keyword>
<gene>
    <name evidence="2" type="ORF">M431DRAFT_229092</name>
</gene>
<dbReference type="RefSeq" id="XP_024771543.1">
    <property type="nucleotide sequence ID" value="XM_024913627.1"/>
</dbReference>
<accession>A0A2T4A491</accession>
<organism evidence="2 3">
    <name type="scientific">Trichoderma harzianum CBS 226.95</name>
    <dbReference type="NCBI Taxonomy" id="983964"/>
    <lineage>
        <taxon>Eukaryota</taxon>
        <taxon>Fungi</taxon>
        <taxon>Dikarya</taxon>
        <taxon>Ascomycota</taxon>
        <taxon>Pezizomycotina</taxon>
        <taxon>Sordariomycetes</taxon>
        <taxon>Hypocreomycetidae</taxon>
        <taxon>Hypocreales</taxon>
        <taxon>Hypocreaceae</taxon>
        <taxon>Trichoderma</taxon>
    </lineage>
</organism>
<dbReference type="AlphaFoldDB" id="A0A2T4A491"/>
<dbReference type="Proteomes" id="UP000241690">
    <property type="component" value="Unassembled WGS sequence"/>
</dbReference>
<keyword evidence="1" id="KW-1133">Transmembrane helix</keyword>
<sequence length="147" mass="16793">MQCQQISTWAISTAKQGVQIASPYASSCHLPYLSGSARWIAARSGVSMLPTAYTRTPKTLLRLLGLFSCKLPLSPLYVCMYGIFFFFFRSKMPICVLAADHTRHIWGVRVRLSQSTEQNEYRISKRPKIHEPMRQTDTTRQATYQVL</sequence>
<reference evidence="2 3" key="1">
    <citation type="submission" date="2016-07" db="EMBL/GenBank/DDBJ databases">
        <title>Multiple horizontal gene transfer events from other fungi enriched the ability of initially mycotrophic Trichoderma (Ascomycota) to feed on dead plant biomass.</title>
        <authorList>
            <consortium name="DOE Joint Genome Institute"/>
            <person name="Aerts A."/>
            <person name="Atanasova L."/>
            <person name="Chenthamara K."/>
            <person name="Zhang J."/>
            <person name="Grujic M."/>
            <person name="Henrissat B."/>
            <person name="Kuo A."/>
            <person name="Salamov A."/>
            <person name="Lipzen A."/>
            <person name="Labutti K."/>
            <person name="Barry K."/>
            <person name="Miao Y."/>
            <person name="Rahimi M.J."/>
            <person name="Shen Q."/>
            <person name="Grigoriev I.V."/>
            <person name="Kubicek C.P."/>
            <person name="Druzhinina I.S."/>
        </authorList>
    </citation>
    <scope>NUCLEOTIDE SEQUENCE [LARGE SCALE GENOMIC DNA]</scope>
    <source>
        <strain evidence="2 3">CBS 226.95</strain>
    </source>
</reference>
<dbReference type="GeneID" id="36622190"/>
<name>A0A2T4A491_TRIHA</name>
<proteinExistence type="predicted"/>